<dbReference type="InterPro" id="IPR041664">
    <property type="entry name" value="AAA_16"/>
</dbReference>
<dbReference type="Pfam" id="PF00211">
    <property type="entry name" value="Guanylate_cyc"/>
    <property type="match status" value="1"/>
</dbReference>
<evidence type="ECO:0000313" key="4">
    <source>
        <dbReference type="EMBL" id="OBJ89763.1"/>
    </source>
</evidence>
<keyword evidence="2" id="KW-0067">ATP-binding</keyword>
<gene>
    <name evidence="4" type="ORF">A5640_26485</name>
</gene>
<dbReference type="AlphaFoldDB" id="A0A1A3KZH0"/>
<name>A0A1A3KZH0_MYCAS</name>
<reference evidence="4 5" key="1">
    <citation type="submission" date="2016-06" db="EMBL/GenBank/DDBJ databases">
        <authorList>
            <person name="Kjaerup R.B."/>
            <person name="Dalgaard T.S."/>
            <person name="Juul-Madsen H.R."/>
        </authorList>
    </citation>
    <scope>NUCLEOTIDE SEQUENCE [LARGE SCALE GENOMIC DNA]</scope>
    <source>
        <strain evidence="4 5">1276495.2</strain>
    </source>
</reference>
<dbReference type="SUPFAM" id="SSF55073">
    <property type="entry name" value="Nucleotide cyclase"/>
    <property type="match status" value="1"/>
</dbReference>
<evidence type="ECO:0000259" key="3">
    <source>
        <dbReference type="PROSITE" id="PS50125"/>
    </source>
</evidence>
<accession>A0A1A3KZH0</accession>
<dbReference type="GO" id="GO:0035556">
    <property type="term" value="P:intracellular signal transduction"/>
    <property type="evidence" value="ECO:0007669"/>
    <property type="project" value="InterPro"/>
</dbReference>
<dbReference type="GO" id="GO:0004016">
    <property type="term" value="F:adenylate cyclase activity"/>
    <property type="evidence" value="ECO:0007669"/>
    <property type="project" value="TreeGrafter"/>
</dbReference>
<dbReference type="PROSITE" id="PS50125">
    <property type="entry name" value="GUANYLATE_CYCLASE_2"/>
    <property type="match status" value="1"/>
</dbReference>
<protein>
    <recommendedName>
        <fullName evidence="3">Guanylate cyclase domain-containing protein</fullName>
    </recommendedName>
</protein>
<keyword evidence="1" id="KW-0547">Nucleotide-binding</keyword>
<dbReference type="PANTHER" id="PTHR16305">
    <property type="entry name" value="TESTICULAR SOLUBLE ADENYLYL CYCLASE"/>
    <property type="match status" value="1"/>
</dbReference>
<dbReference type="Pfam" id="PF13191">
    <property type="entry name" value="AAA_16"/>
    <property type="match status" value="1"/>
</dbReference>
<dbReference type="GO" id="GO:0009190">
    <property type="term" value="P:cyclic nucleotide biosynthetic process"/>
    <property type="evidence" value="ECO:0007669"/>
    <property type="project" value="InterPro"/>
</dbReference>
<dbReference type="SUPFAM" id="SSF52540">
    <property type="entry name" value="P-loop containing nucleoside triphosphate hydrolases"/>
    <property type="match status" value="1"/>
</dbReference>
<evidence type="ECO:0000256" key="2">
    <source>
        <dbReference type="ARBA" id="ARBA00022840"/>
    </source>
</evidence>
<dbReference type="InterPro" id="IPR001054">
    <property type="entry name" value="A/G_cyclase"/>
</dbReference>
<comment type="caution">
    <text evidence="4">The sequence shown here is derived from an EMBL/GenBank/DDBJ whole genome shotgun (WGS) entry which is preliminary data.</text>
</comment>
<dbReference type="GO" id="GO:0005737">
    <property type="term" value="C:cytoplasm"/>
    <property type="evidence" value="ECO:0007669"/>
    <property type="project" value="TreeGrafter"/>
</dbReference>
<evidence type="ECO:0000256" key="1">
    <source>
        <dbReference type="ARBA" id="ARBA00022741"/>
    </source>
</evidence>
<dbReference type="PANTHER" id="PTHR16305:SF28">
    <property type="entry name" value="GUANYLATE CYCLASE DOMAIN-CONTAINING PROTEIN"/>
    <property type="match status" value="1"/>
</dbReference>
<evidence type="ECO:0000313" key="5">
    <source>
        <dbReference type="Proteomes" id="UP000093925"/>
    </source>
</evidence>
<dbReference type="GO" id="GO:0005524">
    <property type="term" value="F:ATP binding"/>
    <property type="evidence" value="ECO:0007669"/>
    <property type="project" value="UniProtKB-KW"/>
</dbReference>
<feature type="domain" description="Guanylate cyclase" evidence="3">
    <location>
        <begin position="14"/>
        <end position="145"/>
    </location>
</feature>
<dbReference type="InterPro" id="IPR027417">
    <property type="entry name" value="P-loop_NTPase"/>
</dbReference>
<dbReference type="CDD" id="cd07302">
    <property type="entry name" value="CHD"/>
    <property type="match status" value="1"/>
</dbReference>
<dbReference type="Gene3D" id="3.30.70.1230">
    <property type="entry name" value="Nucleotide cyclase"/>
    <property type="match status" value="1"/>
</dbReference>
<proteinExistence type="predicted"/>
<dbReference type="Proteomes" id="UP000093925">
    <property type="component" value="Unassembled WGS sequence"/>
</dbReference>
<dbReference type="InterPro" id="IPR029787">
    <property type="entry name" value="Nucleotide_cyclase"/>
</dbReference>
<dbReference type="EMBL" id="LZLM01000015">
    <property type="protein sequence ID" value="OBJ89763.1"/>
    <property type="molecule type" value="Genomic_DNA"/>
</dbReference>
<dbReference type="SMART" id="SM00044">
    <property type="entry name" value="CYCc"/>
    <property type="match status" value="1"/>
</dbReference>
<organism evidence="4 5">
    <name type="scientific">Mycobacterium asiaticum</name>
    <dbReference type="NCBI Taxonomy" id="1790"/>
    <lineage>
        <taxon>Bacteria</taxon>
        <taxon>Bacillati</taxon>
        <taxon>Actinomycetota</taxon>
        <taxon>Actinomycetes</taxon>
        <taxon>Mycobacteriales</taxon>
        <taxon>Mycobacteriaceae</taxon>
        <taxon>Mycobacterium</taxon>
    </lineage>
</organism>
<sequence length="735" mass="78951">MSAEGVRAEYKQVTVLFADVVHSMDIAAAVGAERLREIMADLVARCAAVVRRYGGTVDKFTGDGIMAVFGAPVALEDHAVRACLAALELQNEAVKLAPEIQHRDAVDLRLRVGLNSGQVVAGEIGSGGLGYTAIGEQVGMAQRMESVAPPGGVMLSEATARLVEHAAVLGEPELVRIKGNDQPVSARRLMGLGEGNQTAGLAKPNLVGRREEMSAGEELLNRAVSGNGAVAVLVGSAGIGKSRLVHEICALAVGRGVEVVSAFCESHTVQMPFHVVARLLRAEAHLSGVDAEADRARLRDRYADADPEDLALLEDLLGIRDSSTTLPDIAPDARRRRLTALVIAASRARRNPVTWVIEDAHWVDEASESMLGEFLTVIPQTPTLVLITCRPEYRGELAYVTGAKTISLAPLSDTESATLLGELLGCDPTVAALTKTIGARAAGNPFFAEEMVRDLAERGVLRGNPGAYTCRADVGDVRVPATLQATIAARIDRLEPWAKRVLRAAAVIGSRFSADLLTSLDVDAVPRSLLDAELIERVDSGTTEEYAFRHPMIRTVAYESQLKSDRVGMHRRLAAAVERRMSGLIGENSALIAEHLQAAGDLREAYVWHLRAGEWATTRDKAAACRSWERARRIADAVPDNAPDRISMRIAPRKLLCANGFRAHLEIEPYFAELRELCSAAGDKASLAIGMAGLIMEHFVYGRVHTASGLASELSVRVRLPLSRWLDPDHLVSGS</sequence>